<dbReference type="InterPro" id="IPR010982">
    <property type="entry name" value="Lambda_DNA-bd_dom_sf"/>
</dbReference>
<organism evidence="3 4">
    <name type="scientific">Flavobacterium xanthum</name>
    <dbReference type="NCBI Taxonomy" id="69322"/>
    <lineage>
        <taxon>Bacteria</taxon>
        <taxon>Pseudomonadati</taxon>
        <taxon>Bacteroidota</taxon>
        <taxon>Flavobacteriia</taxon>
        <taxon>Flavobacteriales</taxon>
        <taxon>Flavobacteriaceae</taxon>
        <taxon>Flavobacterium</taxon>
    </lineage>
</organism>
<keyword evidence="4" id="KW-1185">Reference proteome</keyword>
<dbReference type="OrthoDB" id="1357763at2"/>
<evidence type="ECO:0000256" key="1">
    <source>
        <dbReference type="ARBA" id="ARBA00023125"/>
    </source>
</evidence>
<accession>A0A1M7CEH7</accession>
<protein>
    <submittedName>
        <fullName evidence="3">Putative transcriptional regulator</fullName>
    </submittedName>
</protein>
<keyword evidence="1" id="KW-0238">DNA-binding</keyword>
<proteinExistence type="predicted"/>
<dbReference type="Pfam" id="PF01381">
    <property type="entry name" value="HTH_3"/>
    <property type="match status" value="1"/>
</dbReference>
<dbReference type="SUPFAM" id="SSF47413">
    <property type="entry name" value="lambda repressor-like DNA-binding domains"/>
    <property type="match status" value="1"/>
</dbReference>
<reference evidence="4" key="1">
    <citation type="submission" date="2016-11" db="EMBL/GenBank/DDBJ databases">
        <authorList>
            <person name="Varghese N."/>
            <person name="Submissions S."/>
        </authorList>
    </citation>
    <scope>NUCLEOTIDE SEQUENCE [LARGE SCALE GENOMIC DNA]</scope>
    <source>
        <strain evidence="4">DSM 3661</strain>
    </source>
</reference>
<evidence type="ECO:0000259" key="2">
    <source>
        <dbReference type="PROSITE" id="PS50943"/>
    </source>
</evidence>
<dbReference type="EMBL" id="FRBU01000011">
    <property type="protein sequence ID" value="SHL65610.1"/>
    <property type="molecule type" value="Genomic_DNA"/>
</dbReference>
<dbReference type="InterPro" id="IPR001387">
    <property type="entry name" value="Cro/C1-type_HTH"/>
</dbReference>
<dbReference type="SMART" id="SM00530">
    <property type="entry name" value="HTH_XRE"/>
    <property type="match status" value="1"/>
</dbReference>
<dbReference type="Gene3D" id="1.10.260.40">
    <property type="entry name" value="lambda repressor-like DNA-binding domains"/>
    <property type="match status" value="1"/>
</dbReference>
<dbReference type="Proteomes" id="UP000184260">
    <property type="component" value="Unassembled WGS sequence"/>
</dbReference>
<evidence type="ECO:0000313" key="3">
    <source>
        <dbReference type="EMBL" id="SHL65610.1"/>
    </source>
</evidence>
<dbReference type="PROSITE" id="PS50943">
    <property type="entry name" value="HTH_CROC1"/>
    <property type="match status" value="1"/>
</dbReference>
<dbReference type="PANTHER" id="PTHR46558:SF11">
    <property type="entry name" value="HTH-TYPE TRANSCRIPTIONAL REGULATOR XRE"/>
    <property type="match status" value="1"/>
</dbReference>
<dbReference type="RefSeq" id="WP_073352842.1">
    <property type="nucleotide sequence ID" value="NZ_FRBU01000011.1"/>
</dbReference>
<gene>
    <name evidence="3" type="ORF">SAMN05443669_101126</name>
</gene>
<evidence type="ECO:0000313" key="4">
    <source>
        <dbReference type="Proteomes" id="UP000184260"/>
    </source>
</evidence>
<dbReference type="GO" id="GO:0003677">
    <property type="term" value="F:DNA binding"/>
    <property type="evidence" value="ECO:0007669"/>
    <property type="project" value="UniProtKB-KW"/>
</dbReference>
<dbReference type="AlphaFoldDB" id="A0A1M7CEH7"/>
<dbReference type="PANTHER" id="PTHR46558">
    <property type="entry name" value="TRACRIPTIONAL REGULATORY PROTEIN-RELATED-RELATED"/>
    <property type="match status" value="1"/>
</dbReference>
<name>A0A1M7CEH7_9FLAO</name>
<dbReference type="CDD" id="cd00093">
    <property type="entry name" value="HTH_XRE"/>
    <property type="match status" value="1"/>
</dbReference>
<sequence>MKNRLKVERAILNITQEELAERIGVSRQTINSIETNRFVPSTVLALKLSKLFGKSVNDFFELDSDEK</sequence>
<dbReference type="STRING" id="69322.SAMN05443669_101126"/>
<feature type="domain" description="HTH cro/C1-type" evidence="2">
    <location>
        <begin position="5"/>
        <end position="59"/>
    </location>
</feature>